<dbReference type="Proteomes" id="UP000287188">
    <property type="component" value="Unassembled WGS sequence"/>
</dbReference>
<name>A0A402ADV5_9CHLR</name>
<keyword evidence="2" id="KW-1185">Reference proteome</keyword>
<sequence>MGVSRDTKRRIVDFLLMDGKFYGHLDLPEFLDHIWDLRSLPSNDNRYGNAYYDLWKHTVEFDDYSPREVLFDHLDIMSCEDTVFLKFLEECTHPLVVFDNQVIDTRVSTINDLLVHDGYMLKFDHRVQGDPVYKAVEIVGDDTTTRAVEIIERIARNFHKAVNVLCNRHKERTAFVIEDEYDVQDLFGAMLRSFFDDVRAEEVVPSYAGGHSRIDFLIKDENIIVELKKTRKNLKDKEIGNELLIDLSRYSSHPNCKTFMAFVYDPDRYIKNPVGLERDLSKPGQSSAEMRVKVIIAPH</sequence>
<dbReference type="EMBL" id="BIFS01000001">
    <property type="protein sequence ID" value="GCE17278.1"/>
    <property type="molecule type" value="Genomic_DNA"/>
</dbReference>
<comment type="caution">
    <text evidence="1">The sequence shown here is derived from an EMBL/GenBank/DDBJ whole genome shotgun (WGS) entry which is preliminary data.</text>
</comment>
<accession>A0A402ADV5</accession>
<evidence type="ECO:0000313" key="2">
    <source>
        <dbReference type="Proteomes" id="UP000287188"/>
    </source>
</evidence>
<protein>
    <submittedName>
        <fullName evidence="1">Uncharacterized protein</fullName>
    </submittedName>
</protein>
<proteinExistence type="predicted"/>
<reference evidence="2" key="1">
    <citation type="submission" date="2018-12" db="EMBL/GenBank/DDBJ databases">
        <title>Tengunoibacter tsumagoiensis gen. nov., sp. nov., Dictyobacter kobayashii sp. nov., D. alpinus sp. nov., and D. joshuensis sp. nov. and description of Dictyobacteraceae fam. nov. within the order Ktedonobacterales isolated from Tengu-no-mugimeshi.</title>
        <authorList>
            <person name="Wang C.M."/>
            <person name="Zheng Y."/>
            <person name="Sakai Y."/>
            <person name="Toyoda A."/>
            <person name="Minakuchi Y."/>
            <person name="Abe K."/>
            <person name="Yokota A."/>
            <person name="Yabe S."/>
        </authorList>
    </citation>
    <scope>NUCLEOTIDE SEQUENCE [LARGE SCALE GENOMIC DNA]</scope>
    <source>
        <strain evidence="2">Uno11</strain>
    </source>
</reference>
<evidence type="ECO:0000313" key="1">
    <source>
        <dbReference type="EMBL" id="GCE17278.1"/>
    </source>
</evidence>
<dbReference type="Pfam" id="PF18742">
    <property type="entry name" value="DpnII-MboI"/>
    <property type="match status" value="1"/>
</dbReference>
<organism evidence="1 2">
    <name type="scientific">Dictyobacter kobayashii</name>
    <dbReference type="NCBI Taxonomy" id="2014872"/>
    <lineage>
        <taxon>Bacteria</taxon>
        <taxon>Bacillati</taxon>
        <taxon>Chloroflexota</taxon>
        <taxon>Ktedonobacteria</taxon>
        <taxon>Ktedonobacterales</taxon>
        <taxon>Dictyobacteraceae</taxon>
        <taxon>Dictyobacter</taxon>
    </lineage>
</organism>
<dbReference type="AlphaFoldDB" id="A0A402ADV5"/>
<dbReference type="RefSeq" id="WP_218031740.1">
    <property type="nucleotide sequence ID" value="NZ_BIFS01000001.1"/>
</dbReference>
<gene>
    <name evidence="1" type="ORF">KDK_10780</name>
</gene>